<dbReference type="HOGENOM" id="CLU_049587_0_0_6"/>
<evidence type="ECO:0000259" key="1">
    <source>
        <dbReference type="Pfam" id="PF13701"/>
    </source>
</evidence>
<accession>E6XMB8</accession>
<dbReference type="AlphaFoldDB" id="E6XMB8"/>
<protein>
    <submittedName>
        <fullName evidence="2">ISSpu19 transposase, TnpA_ISSpu19</fullName>
    </submittedName>
</protein>
<dbReference type="EMBL" id="CP002457">
    <property type="protein sequence ID" value="ADV55669.1"/>
    <property type="molecule type" value="Genomic_DNA"/>
</dbReference>
<dbReference type="OrthoDB" id="9815173at2"/>
<reference evidence="2 3" key="1">
    <citation type="submission" date="2011-01" db="EMBL/GenBank/DDBJ databases">
        <title>Complete sequence of Shewanella putrefaciens 200.</title>
        <authorList>
            <consortium name="US DOE Joint Genome Institute"/>
            <person name="Lucas S."/>
            <person name="Copeland A."/>
            <person name="Lapidus A."/>
            <person name="Cheng J.-F."/>
            <person name="Bruce D."/>
            <person name="Goodwin L."/>
            <person name="Pitluck S."/>
            <person name="Munk A.C."/>
            <person name="Detter J.C."/>
            <person name="Han C."/>
            <person name="Tapia R."/>
            <person name="Land M."/>
            <person name="Hauser L."/>
            <person name="Chang Y.-J."/>
            <person name="Jeffries C."/>
            <person name="Kyrpides N."/>
            <person name="Ivanova N."/>
            <person name="Mikhailova N."/>
            <person name="Kolker E."/>
            <person name="Lawrence C."/>
            <person name="McCue L.A."/>
            <person name="DiChristina T."/>
            <person name="Nealson K."/>
            <person name="Fredrickson J.K."/>
            <person name="Woyke T."/>
        </authorList>
    </citation>
    <scope>NUCLEOTIDE SEQUENCE [LARGE SCALE GENOMIC DNA]</scope>
    <source>
        <strain evidence="2 3">200</strain>
    </source>
</reference>
<gene>
    <name evidence="2" type="ordered locus">Sput200_3276</name>
</gene>
<dbReference type="InterPro" id="IPR012337">
    <property type="entry name" value="RNaseH-like_sf"/>
</dbReference>
<dbReference type="NCBIfam" id="NF033539">
    <property type="entry name" value="transpos_IS1380"/>
    <property type="match status" value="1"/>
</dbReference>
<evidence type="ECO:0000313" key="3">
    <source>
        <dbReference type="Proteomes" id="UP000008209"/>
    </source>
</evidence>
<evidence type="ECO:0000313" key="2">
    <source>
        <dbReference type="EMBL" id="ADV55669.1"/>
    </source>
</evidence>
<dbReference type="InterPro" id="IPR025668">
    <property type="entry name" value="Tnp_DDE_dom"/>
</dbReference>
<organism evidence="2 3">
    <name type="scientific">Shewanella putrefaciens (strain 200)</name>
    <dbReference type="NCBI Taxonomy" id="399804"/>
    <lineage>
        <taxon>Bacteria</taxon>
        <taxon>Pseudomonadati</taxon>
        <taxon>Pseudomonadota</taxon>
        <taxon>Gammaproteobacteria</taxon>
        <taxon>Alteromonadales</taxon>
        <taxon>Shewanellaceae</taxon>
        <taxon>Shewanella</taxon>
    </lineage>
</organism>
<proteinExistence type="predicted"/>
<dbReference type="PATRIC" id="fig|399804.5.peg.3393"/>
<dbReference type="SUPFAM" id="SSF53098">
    <property type="entry name" value="Ribonuclease H-like"/>
    <property type="match status" value="1"/>
</dbReference>
<dbReference type="InterPro" id="IPR047960">
    <property type="entry name" value="Transpos_IS1380"/>
</dbReference>
<feature type="domain" description="Transposase DDE" evidence="1">
    <location>
        <begin position="31"/>
        <end position="431"/>
    </location>
</feature>
<sequence>MRTFKLEQSKTETITPHGGLALVGHCLNKQTSLAKTSRSVVKRHGIANIDLIRTYLGLICLGKSDFEAVELARHDPFFKATLGIKQSPSSARLRQRFDEDARALIPLLDEASVEFLRNASVPIGTLATGHVPLDMDVFPMDNSNTKKEGVAYTYKGHDGYAPIAAYLGQEGWCLGCELRPGNQHANKEFIHTLDRVLPRARALTNAPILTRLDSAHDALENRQYFRQSQFDYLIKWNPRKQDGLDWVDKANAAGSLWCHTRPGKMETLVTEPLDGTDDRLIVKITVRQSDALGQLFLEPQISLEGWTTSLTPAVADNAAVIALYRDHATSEQFHSEFKTDLDLERLPSGKFNTNDLVLAFAVLGYNILRWMGQRALLGPDAPVRHKAKRRRLKTVMQELMYMACRLVSSGRQLTLRFGQHCPGFKAFTTVYGSV</sequence>
<name>E6XMB8_SHEP2</name>
<dbReference type="Proteomes" id="UP000008209">
    <property type="component" value="Chromosome"/>
</dbReference>
<dbReference type="KEGG" id="shp:Sput200_3276"/>
<dbReference type="Pfam" id="PF13701">
    <property type="entry name" value="DDE_Tnp_1_4"/>
    <property type="match status" value="1"/>
</dbReference>